<keyword evidence="4 5" id="KW-0472">Membrane</keyword>
<evidence type="ECO:0000256" key="1">
    <source>
        <dbReference type="ARBA" id="ARBA00004141"/>
    </source>
</evidence>
<evidence type="ECO:0000256" key="3">
    <source>
        <dbReference type="ARBA" id="ARBA00022989"/>
    </source>
</evidence>
<feature type="transmembrane region" description="Helical" evidence="5">
    <location>
        <begin position="73"/>
        <end position="93"/>
    </location>
</feature>
<accession>A0ABX1JDB9</accession>
<dbReference type="EMBL" id="JAAXLS010000039">
    <property type="protein sequence ID" value="NKQ57653.1"/>
    <property type="molecule type" value="Genomic_DNA"/>
</dbReference>
<comment type="caution">
    <text evidence="7">The sequence shown here is derived from an EMBL/GenBank/DDBJ whole genome shotgun (WGS) entry which is preliminary data.</text>
</comment>
<comment type="subcellular location">
    <subcellularLocation>
        <location evidence="1">Membrane</location>
        <topology evidence="1">Multi-pass membrane protein</topology>
    </subcellularLocation>
</comment>
<dbReference type="Pfam" id="PF07291">
    <property type="entry name" value="MauE"/>
    <property type="match status" value="1"/>
</dbReference>
<dbReference type="Proteomes" id="UP000715441">
    <property type="component" value="Unassembled WGS sequence"/>
</dbReference>
<protein>
    <submittedName>
        <fullName evidence="7">DoxX family membrane protein</fullName>
    </submittedName>
</protein>
<sequence length="163" mass="16994">MLDVVGTLVRLGLAAVWLVSGSIKLSDAGQTYLAVKAYDVLPDGVVHPVATALPLLELALGVFLLFGLVTRIAAAVSAVLLVVFIAGVAQSWARGLTIDCGCFGGGGQVADGQTQYPQEILRDVGFLVLAGWLIVRARTRLAVDGWLGAGSARGEYVTEAERT</sequence>
<name>A0ABX1JDB9_9PSEU</name>
<evidence type="ECO:0000313" key="7">
    <source>
        <dbReference type="EMBL" id="NKQ57653.1"/>
    </source>
</evidence>
<reference evidence="7 8" key="1">
    <citation type="submission" date="2020-04" db="EMBL/GenBank/DDBJ databases">
        <title>Novel species.</title>
        <authorList>
            <person name="Teo W.F.A."/>
            <person name="Lipun K."/>
            <person name="Srisuk N."/>
            <person name="Duangmal K."/>
        </authorList>
    </citation>
    <scope>NUCLEOTIDE SEQUENCE [LARGE SCALE GENOMIC DNA]</scope>
    <source>
        <strain evidence="7 8">K13G38</strain>
    </source>
</reference>
<evidence type="ECO:0000256" key="2">
    <source>
        <dbReference type="ARBA" id="ARBA00022692"/>
    </source>
</evidence>
<organism evidence="7 8">
    <name type="scientific">Amycolatopsis acididurans</name>
    <dbReference type="NCBI Taxonomy" id="2724524"/>
    <lineage>
        <taxon>Bacteria</taxon>
        <taxon>Bacillati</taxon>
        <taxon>Actinomycetota</taxon>
        <taxon>Actinomycetes</taxon>
        <taxon>Pseudonocardiales</taxon>
        <taxon>Pseudonocardiaceae</taxon>
        <taxon>Amycolatopsis</taxon>
    </lineage>
</organism>
<gene>
    <name evidence="7" type="ORF">HFP15_32805</name>
</gene>
<evidence type="ECO:0000256" key="5">
    <source>
        <dbReference type="SAM" id="Phobius"/>
    </source>
</evidence>
<evidence type="ECO:0000313" key="8">
    <source>
        <dbReference type="Proteomes" id="UP000715441"/>
    </source>
</evidence>
<keyword evidence="2 5" id="KW-0812">Transmembrane</keyword>
<evidence type="ECO:0000256" key="4">
    <source>
        <dbReference type="ARBA" id="ARBA00023136"/>
    </source>
</evidence>
<keyword evidence="3 5" id="KW-1133">Transmembrane helix</keyword>
<feature type="transmembrane region" description="Helical" evidence="5">
    <location>
        <begin position="45"/>
        <end position="66"/>
    </location>
</feature>
<evidence type="ECO:0000259" key="6">
    <source>
        <dbReference type="Pfam" id="PF07291"/>
    </source>
</evidence>
<proteinExistence type="predicted"/>
<keyword evidence="8" id="KW-1185">Reference proteome</keyword>
<feature type="domain" description="Methylamine utilisation protein MauE" evidence="6">
    <location>
        <begin position="4"/>
        <end position="135"/>
    </location>
</feature>
<dbReference type="InterPro" id="IPR009908">
    <property type="entry name" value="Methylamine_util_MauE"/>
</dbReference>